<organism evidence="1 2">
    <name type="scientific">Sphaerimonospora cavernae</name>
    <dbReference type="NCBI Taxonomy" id="1740611"/>
    <lineage>
        <taxon>Bacteria</taxon>
        <taxon>Bacillati</taxon>
        <taxon>Actinomycetota</taxon>
        <taxon>Actinomycetes</taxon>
        <taxon>Streptosporangiales</taxon>
        <taxon>Streptosporangiaceae</taxon>
        <taxon>Sphaerimonospora</taxon>
    </lineage>
</organism>
<evidence type="ECO:0000313" key="1">
    <source>
        <dbReference type="EMBL" id="MFC0864946.1"/>
    </source>
</evidence>
<gene>
    <name evidence="1" type="ORF">ACFHYQ_21875</name>
</gene>
<protein>
    <submittedName>
        <fullName evidence="1">Uncharacterized protein</fullName>
    </submittedName>
</protein>
<evidence type="ECO:0000313" key="2">
    <source>
        <dbReference type="Proteomes" id="UP001589870"/>
    </source>
</evidence>
<name>A0ABV6U9V4_9ACTN</name>
<dbReference type="EMBL" id="JBHMQT010000044">
    <property type="protein sequence ID" value="MFC0864946.1"/>
    <property type="molecule type" value="Genomic_DNA"/>
</dbReference>
<comment type="caution">
    <text evidence="1">The sequence shown here is derived from an EMBL/GenBank/DDBJ whole genome shotgun (WGS) entry which is preliminary data.</text>
</comment>
<reference evidence="1 2" key="1">
    <citation type="submission" date="2024-09" db="EMBL/GenBank/DDBJ databases">
        <authorList>
            <person name="Sun Q."/>
            <person name="Mori K."/>
        </authorList>
    </citation>
    <scope>NUCLEOTIDE SEQUENCE [LARGE SCALE GENOMIC DNA]</scope>
    <source>
        <strain evidence="1 2">TBRC 1851</strain>
    </source>
</reference>
<dbReference type="RefSeq" id="WP_394302985.1">
    <property type="nucleotide sequence ID" value="NZ_JBHMQT010000044.1"/>
</dbReference>
<sequence length="110" mass="12249">MTLPKKGSRLVTVSDVAYRWRVRHKPTYCQGNGWTPMAFAVELAEKPASVLLVTLPYSRPDNWLGGQSVSIRPSLVAQCILKAISEGWTPNLPGPVHRLDLARDPLEHPH</sequence>
<keyword evidence="2" id="KW-1185">Reference proteome</keyword>
<dbReference type="Proteomes" id="UP001589870">
    <property type="component" value="Unassembled WGS sequence"/>
</dbReference>
<accession>A0ABV6U9V4</accession>
<proteinExistence type="predicted"/>